<dbReference type="InterPro" id="IPR037523">
    <property type="entry name" value="VOC_core"/>
</dbReference>
<dbReference type="InterPro" id="IPR004360">
    <property type="entry name" value="Glyas_Fos-R_dOase_dom"/>
</dbReference>
<dbReference type="PROSITE" id="PS51819">
    <property type="entry name" value="VOC"/>
    <property type="match status" value="1"/>
</dbReference>
<evidence type="ECO:0000313" key="3">
    <source>
        <dbReference type="Proteomes" id="UP000185895"/>
    </source>
</evidence>
<feature type="domain" description="VOC" evidence="1">
    <location>
        <begin position="11"/>
        <end position="118"/>
    </location>
</feature>
<dbReference type="STRING" id="1262585.BJI46_00980"/>
<dbReference type="Gene3D" id="3.10.180.10">
    <property type="entry name" value="2,3-Dihydroxybiphenyl 1,2-Dioxygenase, domain 1"/>
    <property type="match status" value="1"/>
</dbReference>
<evidence type="ECO:0000259" key="1">
    <source>
        <dbReference type="PROSITE" id="PS51819"/>
    </source>
</evidence>
<proteinExistence type="predicted"/>
<dbReference type="AlphaFoldDB" id="A0A1E7RFX3"/>
<sequence>MLEDAIFNKVTINYIEFNVRDIEKTKTFYTHLGWSFTDYSKDYCEFDSGSLKGGFTQNDDITTQGGALIILYTAQLEQTLEIIKLAGGRIIKNIFDFPGGRRFHFTDPDGYELAIWSDH</sequence>
<protein>
    <submittedName>
        <fullName evidence="2">Bleomycin resistance protein</fullName>
    </submittedName>
</protein>
<dbReference type="Proteomes" id="UP000185895">
    <property type="component" value="Unassembled WGS sequence"/>
</dbReference>
<name>A0A1E7RFX3_9GAMM</name>
<dbReference type="PANTHER" id="PTHR33993">
    <property type="entry name" value="GLYOXALASE-RELATED"/>
    <property type="match status" value="1"/>
</dbReference>
<comment type="caution">
    <text evidence="2">The sequence shown here is derived from an EMBL/GenBank/DDBJ whole genome shotgun (WGS) entry which is preliminary data.</text>
</comment>
<organism evidence="2 3">
    <name type="scientific">Acinetobacter qingfengensis</name>
    <dbReference type="NCBI Taxonomy" id="1262585"/>
    <lineage>
        <taxon>Bacteria</taxon>
        <taxon>Pseudomonadati</taxon>
        <taxon>Pseudomonadota</taxon>
        <taxon>Gammaproteobacteria</taxon>
        <taxon>Moraxellales</taxon>
        <taxon>Moraxellaceae</taxon>
        <taxon>Acinetobacter</taxon>
    </lineage>
</organism>
<dbReference type="InterPro" id="IPR052164">
    <property type="entry name" value="Anthracycline_SecMetBiosynth"/>
</dbReference>
<accession>A0A1E7RFX3</accession>
<evidence type="ECO:0000313" key="2">
    <source>
        <dbReference type="EMBL" id="OEY98127.1"/>
    </source>
</evidence>
<dbReference type="SUPFAM" id="SSF54593">
    <property type="entry name" value="Glyoxalase/Bleomycin resistance protein/Dihydroxybiphenyl dioxygenase"/>
    <property type="match status" value="1"/>
</dbReference>
<dbReference type="RefSeq" id="WP_070068506.1">
    <property type="nucleotide sequence ID" value="NZ_MKKK01000001.1"/>
</dbReference>
<gene>
    <name evidence="2" type="ORF">BJI46_00980</name>
</gene>
<dbReference type="OrthoDB" id="9792323at2"/>
<dbReference type="InterPro" id="IPR029068">
    <property type="entry name" value="Glyas_Bleomycin-R_OHBP_Dase"/>
</dbReference>
<dbReference type="Pfam" id="PF00903">
    <property type="entry name" value="Glyoxalase"/>
    <property type="match status" value="1"/>
</dbReference>
<dbReference type="CDD" id="cd07247">
    <property type="entry name" value="SgaA_N_like"/>
    <property type="match status" value="1"/>
</dbReference>
<keyword evidence="3" id="KW-1185">Reference proteome</keyword>
<reference evidence="2 3" key="1">
    <citation type="submission" date="2016-09" db="EMBL/GenBank/DDBJ databases">
        <authorList>
            <person name="Capua I."/>
            <person name="De Benedictis P."/>
            <person name="Joannis T."/>
            <person name="Lombin L.H."/>
            <person name="Cattoli G."/>
        </authorList>
    </citation>
    <scope>NUCLEOTIDE SEQUENCE [LARGE SCALE GENOMIC DNA]</scope>
    <source>
        <strain evidence="2 3">ANC 4671</strain>
    </source>
</reference>
<dbReference type="PANTHER" id="PTHR33993:SF1">
    <property type="entry name" value="GLYOXALASE FAMILY PROTEIN"/>
    <property type="match status" value="1"/>
</dbReference>
<dbReference type="EMBL" id="MKKK01000001">
    <property type="protein sequence ID" value="OEY98127.1"/>
    <property type="molecule type" value="Genomic_DNA"/>
</dbReference>